<evidence type="ECO:0000256" key="6">
    <source>
        <dbReference type="SAM" id="MobiDB-lite"/>
    </source>
</evidence>
<dbReference type="NCBIfam" id="TIGR03718">
    <property type="entry name" value="R_switched_Alx"/>
    <property type="match status" value="1"/>
</dbReference>
<evidence type="ECO:0000313" key="7">
    <source>
        <dbReference type="EMBL" id="SPW30787.1"/>
    </source>
</evidence>
<proteinExistence type="inferred from homology"/>
<comment type="subcellular location">
    <subcellularLocation>
        <location evidence="1">Membrane</location>
        <topology evidence="1">Multi-pass membrane protein</topology>
    </subcellularLocation>
</comment>
<evidence type="ECO:0000256" key="1">
    <source>
        <dbReference type="ARBA" id="ARBA00004141"/>
    </source>
</evidence>
<accession>A0A3S5F5C1</accession>
<gene>
    <name evidence="7" type="primary">terC</name>
    <name evidence="7" type="ORF">NCTC10254_01895</name>
</gene>
<dbReference type="InterPro" id="IPR022369">
    <property type="entry name" value="Integral_membrane_TerC_rswitch"/>
</dbReference>
<protein>
    <submittedName>
        <fullName evidence="7">TerC family</fullName>
    </submittedName>
</protein>
<dbReference type="PANTHER" id="PTHR30238">
    <property type="entry name" value="MEMBRANE BOUND PREDICTED REDOX MODULATOR"/>
    <property type="match status" value="1"/>
</dbReference>
<dbReference type="GeneID" id="84574105"/>
<comment type="similarity">
    <text evidence="2">Belongs to the TerC family.</text>
</comment>
<dbReference type="PANTHER" id="PTHR30238:SF0">
    <property type="entry name" value="THYLAKOID MEMBRANE PROTEIN TERC, CHLOROPLASTIC"/>
    <property type="match status" value="1"/>
</dbReference>
<dbReference type="Proteomes" id="UP000249886">
    <property type="component" value="Unassembled WGS sequence"/>
</dbReference>
<dbReference type="Pfam" id="PF03741">
    <property type="entry name" value="TerC"/>
    <property type="match status" value="1"/>
</dbReference>
<feature type="region of interest" description="Disordered" evidence="6">
    <location>
        <begin position="343"/>
        <end position="376"/>
    </location>
</feature>
<evidence type="ECO:0000256" key="3">
    <source>
        <dbReference type="ARBA" id="ARBA00022692"/>
    </source>
</evidence>
<organism evidence="7 8">
    <name type="scientific">Corynebacterium matruchotii</name>
    <dbReference type="NCBI Taxonomy" id="43768"/>
    <lineage>
        <taxon>Bacteria</taxon>
        <taxon>Bacillati</taxon>
        <taxon>Actinomycetota</taxon>
        <taxon>Actinomycetes</taxon>
        <taxon>Mycobacteriales</taxon>
        <taxon>Corynebacteriaceae</taxon>
        <taxon>Corynebacterium</taxon>
    </lineage>
</organism>
<dbReference type="InterPro" id="IPR005496">
    <property type="entry name" value="Integral_membrane_TerC"/>
</dbReference>
<evidence type="ECO:0000256" key="4">
    <source>
        <dbReference type="ARBA" id="ARBA00022989"/>
    </source>
</evidence>
<keyword evidence="5" id="KW-0472">Membrane</keyword>
<dbReference type="AlphaFoldDB" id="A0A3S5F5C1"/>
<evidence type="ECO:0000256" key="5">
    <source>
        <dbReference type="ARBA" id="ARBA00023136"/>
    </source>
</evidence>
<keyword evidence="3" id="KW-0812">Transmembrane</keyword>
<evidence type="ECO:0000313" key="8">
    <source>
        <dbReference type="Proteomes" id="UP000249886"/>
    </source>
</evidence>
<sequence>MEVNLMTWAITIALVIGLFIFDFYSHVRTPHEPTLKESAIWSLVYVTLACLFGIFLWFTWSEPGNPHQHGLEFFHGYIVEKALSVDNLFVFALIMGSFQVPRKYQQKVLLIGIMLALAFRLVFILLGKVAIDAWSDVFYLFGLFLLYTAVKLVIDEIRHVPEINPNDMWLIKTLRRIIPVAHGYESDHLFIHKKGQFAVTTLLVALIAIGMIDVMFALDSIPAIYGITVEPYIVFTTNAFSLLGLRQMYFLLDGLLDRLVFLPYGLGGVLGFISVKLILHALHENKLGFINGGESVPVPEIPTVWSLVTIVGILTIAVVASLIKVKRDEAQGAIALKWNKDYDDIPMNGAEADGTPARPKNPSTSNASADGNPRET</sequence>
<dbReference type="GO" id="GO:0016020">
    <property type="term" value="C:membrane"/>
    <property type="evidence" value="ECO:0007669"/>
    <property type="project" value="UniProtKB-SubCell"/>
</dbReference>
<dbReference type="RefSeq" id="WP_005520825.1">
    <property type="nucleotide sequence ID" value="NZ_CAUOLB010000007.1"/>
</dbReference>
<name>A0A3S5F5C1_9CORY</name>
<keyword evidence="4" id="KW-1133">Transmembrane helix</keyword>
<dbReference type="EMBL" id="UARK01000023">
    <property type="protein sequence ID" value="SPW30787.1"/>
    <property type="molecule type" value="Genomic_DNA"/>
</dbReference>
<comment type="caution">
    <text evidence="7">The sequence shown here is derived from an EMBL/GenBank/DDBJ whole genome shotgun (WGS) entry which is preliminary data.</text>
</comment>
<evidence type="ECO:0000256" key="2">
    <source>
        <dbReference type="ARBA" id="ARBA00007511"/>
    </source>
</evidence>
<reference evidence="7 8" key="1">
    <citation type="submission" date="2018-06" db="EMBL/GenBank/DDBJ databases">
        <authorList>
            <consortium name="Pathogen Informatics"/>
            <person name="Doyle S."/>
        </authorList>
    </citation>
    <scope>NUCLEOTIDE SEQUENCE [LARGE SCALE GENOMIC DNA]</scope>
    <source>
        <strain evidence="7 8">NCTC10254</strain>
    </source>
</reference>